<evidence type="ECO:0000313" key="2">
    <source>
        <dbReference type="Proteomes" id="UP000000851"/>
    </source>
</evidence>
<dbReference type="EMBL" id="CP001700">
    <property type="protein sequence ID" value="ACU71278.1"/>
    <property type="molecule type" value="Genomic_DNA"/>
</dbReference>
<dbReference type="HOGENOM" id="CLU_071039_5_0_11"/>
<sequence>MAMDLSFYRSPFSRQLRAEGHAEGVAEGVAEGRIASLHRILNKRGIFITEEQRVQLYACTDLDQLDAWLDRAAIATQASEVFDAG</sequence>
<evidence type="ECO:0008006" key="3">
    <source>
        <dbReference type="Google" id="ProtNLM"/>
    </source>
</evidence>
<dbReference type="Proteomes" id="UP000000851">
    <property type="component" value="Chromosome"/>
</dbReference>
<dbReference type="KEGG" id="cai:Caci_2360"/>
<dbReference type="AlphaFoldDB" id="C7PVN6"/>
<keyword evidence="2" id="KW-1185">Reference proteome</keyword>
<protein>
    <recommendedName>
        <fullName evidence="3">DUF4351 domain-containing protein</fullName>
    </recommendedName>
</protein>
<reference evidence="1 2" key="1">
    <citation type="journal article" date="2009" name="Stand. Genomic Sci.">
        <title>Complete genome sequence of Catenulispora acidiphila type strain (ID 139908).</title>
        <authorList>
            <person name="Copeland A."/>
            <person name="Lapidus A."/>
            <person name="Glavina Del Rio T."/>
            <person name="Nolan M."/>
            <person name="Lucas S."/>
            <person name="Chen F."/>
            <person name="Tice H."/>
            <person name="Cheng J.F."/>
            <person name="Bruce D."/>
            <person name="Goodwin L."/>
            <person name="Pitluck S."/>
            <person name="Mikhailova N."/>
            <person name="Pati A."/>
            <person name="Ivanova N."/>
            <person name="Mavromatis K."/>
            <person name="Chen A."/>
            <person name="Palaniappan K."/>
            <person name="Chain P."/>
            <person name="Land M."/>
            <person name="Hauser L."/>
            <person name="Chang Y.J."/>
            <person name="Jeffries C.D."/>
            <person name="Chertkov O."/>
            <person name="Brettin T."/>
            <person name="Detter J.C."/>
            <person name="Han C."/>
            <person name="Ali Z."/>
            <person name="Tindall B.J."/>
            <person name="Goker M."/>
            <person name="Bristow J."/>
            <person name="Eisen J.A."/>
            <person name="Markowitz V."/>
            <person name="Hugenholtz P."/>
            <person name="Kyrpides N.C."/>
            <person name="Klenk H.P."/>
        </authorList>
    </citation>
    <scope>NUCLEOTIDE SEQUENCE [LARGE SCALE GENOMIC DNA]</scope>
    <source>
        <strain evidence="2">DSM 44928 / JCM 14897 / NBRC 102108 / NRRL B-24433 / ID139908</strain>
    </source>
</reference>
<name>C7PVN6_CATAD</name>
<evidence type="ECO:0000313" key="1">
    <source>
        <dbReference type="EMBL" id="ACU71278.1"/>
    </source>
</evidence>
<proteinExistence type="predicted"/>
<dbReference type="eggNOG" id="COG5464">
    <property type="taxonomic scope" value="Bacteria"/>
</dbReference>
<accession>C7PVN6</accession>
<organism evidence="1 2">
    <name type="scientific">Catenulispora acidiphila (strain DSM 44928 / JCM 14897 / NBRC 102108 / NRRL B-24433 / ID139908)</name>
    <dbReference type="NCBI Taxonomy" id="479433"/>
    <lineage>
        <taxon>Bacteria</taxon>
        <taxon>Bacillati</taxon>
        <taxon>Actinomycetota</taxon>
        <taxon>Actinomycetes</taxon>
        <taxon>Catenulisporales</taxon>
        <taxon>Catenulisporaceae</taxon>
        <taxon>Catenulispora</taxon>
    </lineage>
</organism>
<gene>
    <name evidence="1" type="ordered locus">Caci_2360</name>
</gene>
<dbReference type="STRING" id="479433.Caci_2360"/>
<dbReference type="InParanoid" id="C7PVN6"/>